<evidence type="ECO:0000256" key="2">
    <source>
        <dbReference type="ARBA" id="ARBA00023015"/>
    </source>
</evidence>
<dbReference type="OrthoDB" id="5526340at2"/>
<dbReference type="GO" id="GO:0043565">
    <property type="term" value="F:sequence-specific DNA binding"/>
    <property type="evidence" value="ECO:0007669"/>
    <property type="project" value="TreeGrafter"/>
</dbReference>
<evidence type="ECO:0000256" key="1">
    <source>
        <dbReference type="ARBA" id="ARBA00009437"/>
    </source>
</evidence>
<dbReference type="InterPro" id="IPR005119">
    <property type="entry name" value="LysR_subst-bd"/>
</dbReference>
<keyword evidence="4" id="KW-0804">Transcription</keyword>
<keyword evidence="2" id="KW-0805">Transcription regulation</keyword>
<gene>
    <name evidence="6" type="ORF">GA0061070_101535</name>
</gene>
<dbReference type="AlphaFoldDB" id="A0A1C4DA47"/>
<dbReference type="PANTHER" id="PTHR30537">
    <property type="entry name" value="HTH-TYPE TRANSCRIPTIONAL REGULATOR"/>
    <property type="match status" value="1"/>
</dbReference>
<organism evidence="6 7">
    <name type="scientific">Kosakonia oryziphila</name>
    <dbReference type="NCBI Taxonomy" id="1005667"/>
    <lineage>
        <taxon>Bacteria</taxon>
        <taxon>Pseudomonadati</taxon>
        <taxon>Pseudomonadota</taxon>
        <taxon>Gammaproteobacteria</taxon>
        <taxon>Enterobacterales</taxon>
        <taxon>Enterobacteriaceae</taxon>
        <taxon>Kosakonia</taxon>
    </lineage>
</organism>
<feature type="domain" description="HTH lysR-type" evidence="5">
    <location>
        <begin position="4"/>
        <end position="61"/>
    </location>
</feature>
<comment type="similarity">
    <text evidence="1">Belongs to the LysR transcriptional regulatory family.</text>
</comment>
<evidence type="ECO:0000256" key="4">
    <source>
        <dbReference type="ARBA" id="ARBA00023163"/>
    </source>
</evidence>
<dbReference type="EMBL" id="FMBC01000015">
    <property type="protein sequence ID" value="SCC28229.1"/>
    <property type="molecule type" value="Genomic_DNA"/>
</dbReference>
<dbReference type="GO" id="GO:0006351">
    <property type="term" value="P:DNA-templated transcription"/>
    <property type="evidence" value="ECO:0007669"/>
    <property type="project" value="TreeGrafter"/>
</dbReference>
<dbReference type="PANTHER" id="PTHR30537:SF26">
    <property type="entry name" value="GLYCINE CLEAVAGE SYSTEM TRANSCRIPTIONAL ACTIVATOR"/>
    <property type="match status" value="1"/>
</dbReference>
<keyword evidence="3" id="KW-0238">DNA-binding</keyword>
<dbReference type="RefSeq" id="WP_090135502.1">
    <property type="nucleotide sequence ID" value="NZ_FMBC01000015.1"/>
</dbReference>
<dbReference type="InterPro" id="IPR036388">
    <property type="entry name" value="WH-like_DNA-bd_sf"/>
</dbReference>
<dbReference type="Gene3D" id="3.40.190.10">
    <property type="entry name" value="Periplasmic binding protein-like II"/>
    <property type="match status" value="2"/>
</dbReference>
<dbReference type="InterPro" id="IPR000847">
    <property type="entry name" value="LysR_HTH_N"/>
</dbReference>
<dbReference type="InterPro" id="IPR036390">
    <property type="entry name" value="WH_DNA-bd_sf"/>
</dbReference>
<dbReference type="NCBIfam" id="NF008352">
    <property type="entry name" value="PRK11139.1"/>
    <property type="match status" value="1"/>
</dbReference>
<reference evidence="7" key="1">
    <citation type="submission" date="2016-08" db="EMBL/GenBank/DDBJ databases">
        <authorList>
            <person name="Varghese N."/>
            <person name="Submissions Spin"/>
        </authorList>
    </citation>
    <scope>NUCLEOTIDE SEQUENCE [LARGE SCALE GENOMIC DNA]</scope>
    <source>
        <strain evidence="7">REICA_142</strain>
    </source>
</reference>
<name>A0A1C4DA47_9ENTR</name>
<dbReference type="Pfam" id="PF00126">
    <property type="entry name" value="HTH_1"/>
    <property type="match status" value="1"/>
</dbReference>
<dbReference type="InterPro" id="IPR058163">
    <property type="entry name" value="LysR-type_TF_proteobact-type"/>
</dbReference>
<dbReference type="Proteomes" id="UP000198515">
    <property type="component" value="Unassembled WGS sequence"/>
</dbReference>
<dbReference type="Gene3D" id="1.10.10.10">
    <property type="entry name" value="Winged helix-like DNA-binding domain superfamily/Winged helix DNA-binding domain"/>
    <property type="match status" value="1"/>
</dbReference>
<proteinExistence type="inferred from homology"/>
<dbReference type="PROSITE" id="PS50931">
    <property type="entry name" value="HTH_LYSR"/>
    <property type="match status" value="1"/>
</dbReference>
<dbReference type="FunFam" id="3.40.190.10:FF:000017">
    <property type="entry name" value="Glycine cleavage system transcriptional activator"/>
    <property type="match status" value="1"/>
</dbReference>
<evidence type="ECO:0000313" key="7">
    <source>
        <dbReference type="Proteomes" id="UP000198515"/>
    </source>
</evidence>
<dbReference type="SUPFAM" id="SSF53850">
    <property type="entry name" value="Periplasmic binding protein-like II"/>
    <property type="match status" value="1"/>
</dbReference>
<protein>
    <submittedName>
        <fullName evidence="6">LysR family transcriptional regulator, glycine cleavage system transcriptional activator</fullName>
    </submittedName>
</protein>
<dbReference type="FunFam" id="1.10.10.10:FF:000001">
    <property type="entry name" value="LysR family transcriptional regulator"/>
    <property type="match status" value="1"/>
</dbReference>
<evidence type="ECO:0000259" key="5">
    <source>
        <dbReference type="PROSITE" id="PS50931"/>
    </source>
</evidence>
<dbReference type="GO" id="GO:0003700">
    <property type="term" value="F:DNA-binding transcription factor activity"/>
    <property type="evidence" value="ECO:0007669"/>
    <property type="project" value="InterPro"/>
</dbReference>
<dbReference type="CDD" id="cd08432">
    <property type="entry name" value="PBP2_GcdR_TrpI_HvrB_AmpR_like"/>
    <property type="match status" value="1"/>
</dbReference>
<keyword evidence="7" id="KW-1185">Reference proteome</keyword>
<dbReference type="Pfam" id="PF03466">
    <property type="entry name" value="LysR_substrate"/>
    <property type="match status" value="1"/>
</dbReference>
<dbReference type="SUPFAM" id="SSF46785">
    <property type="entry name" value="Winged helix' DNA-binding domain"/>
    <property type="match status" value="1"/>
</dbReference>
<evidence type="ECO:0000313" key="6">
    <source>
        <dbReference type="EMBL" id="SCC28229.1"/>
    </source>
</evidence>
<accession>A0A1C4DA47</accession>
<evidence type="ECO:0000256" key="3">
    <source>
        <dbReference type="ARBA" id="ARBA00023125"/>
    </source>
</evidence>
<sequence>MTLPPLQALICFATVARHRSMKAAAEELCITASAVSQQIGRLEAWLNVRLFMRGPRFLALTAEGHIYLRAIQPAFNQISQATQRVVDNACQSKITVSCTRGFAIQWLLPRLGAFEKLHPGVEVQINTTNRVVNLSSEGIDFAVRHGAGVYPGLQSHCLVNDHLLPVCSPALLAQNRPGSPRELLNYPLLHDEHRLDWRLWFDTQGIDDVDTDKGPVFIDSNGVIEAALAGRGVALVRRVLVAEALSRGRLICPLAITAASPIAYYLVYDESAVLQRMSRDFRDWLLATAASAEHRWPQP</sequence>